<dbReference type="Proteomes" id="UP000321570">
    <property type="component" value="Unassembled WGS sequence"/>
</dbReference>
<dbReference type="EMBL" id="CABIJS010000011">
    <property type="protein sequence ID" value="VUZ39058.1"/>
    <property type="molecule type" value="Genomic_DNA"/>
</dbReference>
<evidence type="ECO:0000313" key="5">
    <source>
        <dbReference type="EMBL" id="VUZ39058.1"/>
    </source>
</evidence>
<dbReference type="Gene3D" id="1.10.10.10">
    <property type="entry name" value="Winged helix-like DNA-binding domain superfamily/Winged helix DNA-binding domain"/>
    <property type="match status" value="1"/>
</dbReference>
<dbReference type="AlphaFoldDB" id="A0A564XWY7"/>
<evidence type="ECO:0000259" key="4">
    <source>
        <dbReference type="PROSITE" id="PS50961"/>
    </source>
</evidence>
<feature type="domain" description="HTH La-type RNA-binding" evidence="4">
    <location>
        <begin position="123"/>
        <end position="215"/>
    </location>
</feature>
<protein>
    <recommendedName>
        <fullName evidence="4">HTH La-type RNA-binding domain-containing protein</fullName>
    </recommendedName>
</protein>
<feature type="region of interest" description="Disordered" evidence="3">
    <location>
        <begin position="1"/>
        <end position="40"/>
    </location>
</feature>
<proteinExistence type="predicted"/>
<keyword evidence="6" id="KW-1185">Reference proteome</keyword>
<reference evidence="5 6" key="1">
    <citation type="submission" date="2019-07" db="EMBL/GenBank/DDBJ databases">
        <authorList>
            <person name="Jastrzebski P J."/>
            <person name="Paukszto L."/>
            <person name="Jastrzebski P J."/>
        </authorList>
    </citation>
    <scope>NUCLEOTIDE SEQUENCE [LARGE SCALE GENOMIC DNA]</scope>
    <source>
        <strain evidence="5 6">WMS-il1</strain>
    </source>
</reference>
<accession>A0A564XWY7</accession>
<dbReference type="PROSITE" id="PS50961">
    <property type="entry name" value="HTH_LA"/>
    <property type="match status" value="1"/>
</dbReference>
<dbReference type="InterPro" id="IPR036390">
    <property type="entry name" value="WH_DNA-bd_sf"/>
</dbReference>
<dbReference type="GO" id="GO:0003723">
    <property type="term" value="F:RNA binding"/>
    <property type="evidence" value="ECO:0007669"/>
    <property type="project" value="UniProtKB-UniRule"/>
</dbReference>
<sequence>MSSRVENKPNFPKPRVLNPTYQSHSANTTENKQASSSQIPSQNKAKFCNIIDIAELADIINSKGRDNVRASIWFQQHDEVVRAMGPNAWPRSNQPESKEPKRDELVTIGQEYFLIINGQFERILHFANRLDYISHFLSYYFSEKNLIKDTYMMDVLAKNDGVYPLTDLLRFPKLRTIEATALELCESAKNIDTISFDLRNGLAVFNALCPYVLNQLASNATRQMGEDKNQLNALPDPSLLPITYPNIQNFLDTPYPDGLTPQQFLQLFNFSAPLLTQGYVPAEATFVPYFLPPYYGFQPTNSPRMPLLGSLPQPPSLLPQHIVRPNAPRFQNFGNNHRLVRRD</sequence>
<dbReference type="SUPFAM" id="SSF46785">
    <property type="entry name" value="Winged helix' DNA-binding domain"/>
    <property type="match status" value="1"/>
</dbReference>
<keyword evidence="1 2" id="KW-0694">RNA-binding</keyword>
<evidence type="ECO:0000313" key="6">
    <source>
        <dbReference type="Proteomes" id="UP000321570"/>
    </source>
</evidence>
<gene>
    <name evidence="5" type="ORF">WMSIL1_LOCUS607</name>
</gene>
<evidence type="ECO:0000256" key="2">
    <source>
        <dbReference type="PROSITE-ProRule" id="PRU00332"/>
    </source>
</evidence>
<evidence type="ECO:0000256" key="1">
    <source>
        <dbReference type="ARBA" id="ARBA00022884"/>
    </source>
</evidence>
<feature type="compositionally biased region" description="Polar residues" evidence="3">
    <location>
        <begin position="19"/>
        <end position="40"/>
    </location>
</feature>
<name>A0A564XWY7_HYMDI</name>
<organism evidence="5 6">
    <name type="scientific">Hymenolepis diminuta</name>
    <name type="common">Rat tapeworm</name>
    <dbReference type="NCBI Taxonomy" id="6216"/>
    <lineage>
        <taxon>Eukaryota</taxon>
        <taxon>Metazoa</taxon>
        <taxon>Spiralia</taxon>
        <taxon>Lophotrochozoa</taxon>
        <taxon>Platyhelminthes</taxon>
        <taxon>Cestoda</taxon>
        <taxon>Eucestoda</taxon>
        <taxon>Cyclophyllidea</taxon>
        <taxon>Hymenolepididae</taxon>
        <taxon>Hymenolepis</taxon>
    </lineage>
</organism>
<dbReference type="InterPro" id="IPR036388">
    <property type="entry name" value="WH-like_DNA-bd_sf"/>
</dbReference>
<dbReference type="InterPro" id="IPR006630">
    <property type="entry name" value="La_HTH"/>
</dbReference>
<evidence type="ECO:0000256" key="3">
    <source>
        <dbReference type="SAM" id="MobiDB-lite"/>
    </source>
</evidence>